<dbReference type="AlphaFoldDB" id="A0A6P4YX25"/>
<name>A0A6P4YX25_BRABE</name>
<evidence type="ECO:0000256" key="2">
    <source>
        <dbReference type="SAM" id="SignalP"/>
    </source>
</evidence>
<evidence type="ECO:0000313" key="5">
    <source>
        <dbReference type="RefSeq" id="XP_019626304.1"/>
    </source>
</evidence>
<dbReference type="Proteomes" id="UP000515135">
    <property type="component" value="Unplaced"/>
</dbReference>
<feature type="compositionally biased region" description="Polar residues" evidence="1">
    <location>
        <begin position="186"/>
        <end position="197"/>
    </location>
</feature>
<protein>
    <submittedName>
        <fullName evidence="5">Uncharacterized protein LOC109471436 isoform X1</fullName>
    </submittedName>
</protein>
<feature type="domain" description="Superoxide dismutase copper/zinc binding" evidence="3">
    <location>
        <begin position="286"/>
        <end position="411"/>
    </location>
</feature>
<dbReference type="GeneID" id="109471436"/>
<evidence type="ECO:0000256" key="1">
    <source>
        <dbReference type="SAM" id="MobiDB-lite"/>
    </source>
</evidence>
<accession>A0A6P4YX25</accession>
<keyword evidence="4" id="KW-1185">Reference proteome</keyword>
<organism evidence="4 5">
    <name type="scientific">Branchiostoma belcheri</name>
    <name type="common">Amphioxus</name>
    <dbReference type="NCBI Taxonomy" id="7741"/>
    <lineage>
        <taxon>Eukaryota</taxon>
        <taxon>Metazoa</taxon>
        <taxon>Chordata</taxon>
        <taxon>Cephalochordata</taxon>
        <taxon>Leptocardii</taxon>
        <taxon>Amphioxiformes</taxon>
        <taxon>Branchiostomatidae</taxon>
        <taxon>Branchiostoma</taxon>
    </lineage>
</organism>
<feature type="domain" description="Superoxide dismutase copper/zinc binding" evidence="3">
    <location>
        <begin position="464"/>
        <end position="583"/>
    </location>
</feature>
<dbReference type="OrthoDB" id="159229at2759"/>
<feature type="region of interest" description="Disordered" evidence="1">
    <location>
        <begin position="186"/>
        <end position="214"/>
    </location>
</feature>
<keyword evidence="2" id="KW-0732">Signal</keyword>
<dbReference type="SUPFAM" id="SSF49329">
    <property type="entry name" value="Cu,Zn superoxide dismutase-like"/>
    <property type="match status" value="5"/>
</dbReference>
<evidence type="ECO:0000313" key="4">
    <source>
        <dbReference type="Proteomes" id="UP000515135"/>
    </source>
</evidence>
<dbReference type="RefSeq" id="XP_019626304.1">
    <property type="nucleotide sequence ID" value="XM_019770745.1"/>
</dbReference>
<feature type="domain" description="Superoxide dismutase copper/zinc binding" evidence="3">
    <location>
        <begin position="799"/>
        <end position="910"/>
    </location>
</feature>
<dbReference type="PANTHER" id="PTHR20910:SF1">
    <property type="entry name" value="SUPEROXIDE DISMUTASE COPPER_ZINC BINDING DOMAIN-CONTAINING PROTEIN"/>
    <property type="match status" value="1"/>
</dbReference>
<reference evidence="5" key="1">
    <citation type="submission" date="2025-08" db="UniProtKB">
        <authorList>
            <consortium name="RefSeq"/>
        </authorList>
    </citation>
    <scope>IDENTIFICATION</scope>
    <source>
        <tissue evidence="5">Gonad</tissue>
    </source>
</reference>
<gene>
    <name evidence="5" type="primary">LOC109471436</name>
</gene>
<dbReference type="Gene3D" id="2.60.40.200">
    <property type="entry name" value="Superoxide dismutase, copper/zinc binding domain"/>
    <property type="match status" value="4"/>
</dbReference>
<feature type="signal peptide" evidence="2">
    <location>
        <begin position="1"/>
        <end position="21"/>
    </location>
</feature>
<dbReference type="InterPro" id="IPR001424">
    <property type="entry name" value="SOD_Cu_Zn_dom"/>
</dbReference>
<dbReference type="InterPro" id="IPR053257">
    <property type="entry name" value="Cu-only_SOD"/>
</dbReference>
<dbReference type="KEGG" id="bbel:109471436"/>
<dbReference type="Pfam" id="PF00080">
    <property type="entry name" value="Sod_Cu"/>
    <property type="match status" value="4"/>
</dbReference>
<dbReference type="PANTHER" id="PTHR20910">
    <property type="entry name" value="AGAP001623-PA"/>
    <property type="match status" value="1"/>
</dbReference>
<feature type="domain" description="Superoxide dismutase copper/zinc binding" evidence="3">
    <location>
        <begin position="606"/>
        <end position="727"/>
    </location>
</feature>
<feature type="chain" id="PRO_5027863043" evidence="2">
    <location>
        <begin position="22"/>
        <end position="1039"/>
    </location>
</feature>
<dbReference type="GO" id="GO:0046872">
    <property type="term" value="F:metal ion binding"/>
    <property type="evidence" value="ECO:0007669"/>
    <property type="project" value="InterPro"/>
</dbReference>
<dbReference type="InterPro" id="IPR036423">
    <property type="entry name" value="SOD-like_Cu/Zn_dom_sf"/>
</dbReference>
<sequence length="1039" mass="109685">MRLSALTVFLHLCVLRTSTKCDHQGLTVCGGGHALTYKATFDMGGTRGTVTFQEPAASTRVDIALTGLAGSWGLQIRTFPVAYDTAEPCSNLGASYHDFSGNINPTSTVTPDLTGKTLSHRSVLLTDTSDSTNVRCATILPESISMSTAIAKFGGKVSGVVMFRQQSDDPSSQTVVISNLFYSQDTGSAADTSNNWEVRSKAPGSSGDRCASTGSVVTSLGQTTVGATSASGRKFDTKNGLALSDGGSIVGKCLVLKDSSDAVLASAEIYQLEAVSVSARFDMSGVKGTVDFSQDSPYGPTTVTINVNNIRANAINYHVHEYPIPVKAAEVSMCSVMYTGGHLNPFGKDPSSASYPRPAEGTGDQYELGDLSGKFGNLSAMSSMSKTETDWYLPLYGRYSIVGRSVIIHDTSGGRWVCANIGYPGDVVTAMAVFKTPVAGHMVLRQVRDKPYMDTSVFLSVAYIDGTAGTSDHSWHVHEDSMGSDYAAVENRCSSTAGHFNPYAVDLSGNYASQCRGTNPLRCELGDLSGKHGKIDVTSEDGVSRNFFTDVDLPLSGPHAVIGRSMVIHQANSGGGRLACANIFQLPAVEVSTQRWHAQGGVSSVVSGTFSVTQASPFDATTTVINVTGLSNNADTYHVHKLPVPSGKDDPCSATSVAGHYNPFNVVIGDSPASGRGTSDQYEIGDLSGKYGSMQGQTGFSETNLDGNLPLFGTYSSIGRSIVIHDNSGGRWHCANLTRVLPPDASTVSAMAKFEATSPAGENSIEGKIILTQVIYADGSGGDTTLQVDIRYAKDTSKSKKTSDHSWHIHEQPVNGDGNTLTSPCSSCRGHFNPYNADLGGNYATQCKPGNPLRCELGDLSGKQGKYSVGGGLRVYTDVDLPLFGELTVVGRSIVMHEANGGGGRLGCGTIEPMTQTATIAFPPIDNFDSTDFRSTVASLLEIEVWKVAIYYRSESNAIQECQEVTFYVLGDIAPGKVTGLVNGSQASELGKYSPGENCKSYVGTPPQAGEVSSSATTWRETGVLFSTLLLGIVGWLLS</sequence>
<evidence type="ECO:0000259" key="3">
    <source>
        <dbReference type="Pfam" id="PF00080"/>
    </source>
</evidence>
<proteinExistence type="predicted"/>
<dbReference type="GO" id="GO:0006801">
    <property type="term" value="P:superoxide metabolic process"/>
    <property type="evidence" value="ECO:0007669"/>
    <property type="project" value="InterPro"/>
</dbReference>